<feature type="transmembrane region" description="Helical" evidence="7">
    <location>
        <begin position="216"/>
        <end position="233"/>
    </location>
</feature>
<feature type="transmembrane region" description="Helical" evidence="7">
    <location>
        <begin position="114"/>
        <end position="131"/>
    </location>
</feature>
<reference evidence="8" key="1">
    <citation type="submission" date="2022-11" db="EMBL/GenBank/DDBJ databases">
        <title>Robbsia betulipollinis sp. nov., isolated from pollen of birch (Betula pendula).</title>
        <authorList>
            <person name="Shi H."/>
            <person name="Ambika Manirajan B."/>
            <person name="Ratering S."/>
            <person name="Geissler-Plaum R."/>
            <person name="Schnell S."/>
        </authorList>
    </citation>
    <scope>NUCLEOTIDE SEQUENCE</scope>
    <source>
        <strain evidence="8">Bb-Pol-6</strain>
    </source>
</reference>
<feature type="transmembrane region" description="Helical" evidence="7">
    <location>
        <begin position="315"/>
        <end position="334"/>
    </location>
</feature>
<keyword evidence="9" id="KW-1185">Reference proteome</keyword>
<evidence type="ECO:0000256" key="7">
    <source>
        <dbReference type="SAM" id="Phobius"/>
    </source>
</evidence>
<dbReference type="EMBL" id="JAPMXC010000001">
    <property type="protein sequence ID" value="MCY0387569.1"/>
    <property type="molecule type" value="Genomic_DNA"/>
</dbReference>
<evidence type="ECO:0000256" key="4">
    <source>
        <dbReference type="ARBA" id="ARBA00022692"/>
    </source>
</evidence>
<evidence type="ECO:0000256" key="5">
    <source>
        <dbReference type="ARBA" id="ARBA00022989"/>
    </source>
</evidence>
<feature type="transmembrane region" description="Helical" evidence="7">
    <location>
        <begin position="82"/>
        <end position="102"/>
    </location>
</feature>
<evidence type="ECO:0000256" key="3">
    <source>
        <dbReference type="ARBA" id="ARBA00022679"/>
    </source>
</evidence>
<feature type="transmembrane region" description="Helical" evidence="7">
    <location>
        <begin position="288"/>
        <end position="309"/>
    </location>
</feature>
<feature type="transmembrane region" description="Helical" evidence="7">
    <location>
        <begin position="21"/>
        <end position="43"/>
    </location>
</feature>
<dbReference type="InterPro" id="IPR000715">
    <property type="entry name" value="Glycosyl_transferase_4"/>
</dbReference>
<dbReference type="PANTHER" id="PTHR22926:SF3">
    <property type="entry name" value="UNDECAPRENYL-PHOSPHATE ALPHA-N-ACETYLGLUCOSAMINYL 1-PHOSPHATE TRANSFERASE"/>
    <property type="match status" value="1"/>
</dbReference>
<keyword evidence="6 7" id="KW-0472">Membrane</keyword>
<comment type="caution">
    <text evidence="8">The sequence shown here is derived from an EMBL/GenBank/DDBJ whole genome shotgun (WGS) entry which is preliminary data.</text>
</comment>
<keyword evidence="3" id="KW-0808">Transferase</keyword>
<dbReference type="PANTHER" id="PTHR22926">
    <property type="entry name" value="PHOSPHO-N-ACETYLMURAMOYL-PENTAPEPTIDE-TRANSFERASE"/>
    <property type="match status" value="1"/>
</dbReference>
<evidence type="ECO:0000313" key="8">
    <source>
        <dbReference type="EMBL" id="MCY0387569.1"/>
    </source>
</evidence>
<feature type="transmembrane region" description="Helical" evidence="7">
    <location>
        <begin position="185"/>
        <end position="204"/>
    </location>
</feature>
<keyword evidence="5 7" id="KW-1133">Transmembrane helix</keyword>
<keyword evidence="2" id="KW-1003">Cell membrane</keyword>
<accession>A0ABT3ZLZ5</accession>
<feature type="transmembrane region" description="Helical" evidence="7">
    <location>
        <begin position="137"/>
        <end position="155"/>
    </location>
</feature>
<organism evidence="8 9">
    <name type="scientific">Robbsia betulipollinis</name>
    <dbReference type="NCBI Taxonomy" id="2981849"/>
    <lineage>
        <taxon>Bacteria</taxon>
        <taxon>Pseudomonadati</taxon>
        <taxon>Pseudomonadota</taxon>
        <taxon>Betaproteobacteria</taxon>
        <taxon>Burkholderiales</taxon>
        <taxon>Burkholderiaceae</taxon>
        <taxon>Robbsia</taxon>
    </lineage>
</organism>
<evidence type="ECO:0000256" key="1">
    <source>
        <dbReference type="ARBA" id="ARBA00004651"/>
    </source>
</evidence>
<proteinExistence type="predicted"/>
<protein>
    <submittedName>
        <fullName evidence="8">Glycosyltransferase family 4 protein</fullName>
    </submittedName>
</protein>
<evidence type="ECO:0000313" key="9">
    <source>
        <dbReference type="Proteomes" id="UP001082899"/>
    </source>
</evidence>
<dbReference type="Pfam" id="PF00953">
    <property type="entry name" value="Glycos_transf_4"/>
    <property type="match status" value="1"/>
</dbReference>
<evidence type="ECO:0000256" key="6">
    <source>
        <dbReference type="ARBA" id="ARBA00023136"/>
    </source>
</evidence>
<gene>
    <name evidence="8" type="ORF">OVY01_10045</name>
</gene>
<feature type="transmembrane region" description="Helical" evidence="7">
    <location>
        <begin position="239"/>
        <end position="257"/>
    </location>
</feature>
<comment type="subcellular location">
    <subcellularLocation>
        <location evidence="1">Cell membrane</location>
        <topology evidence="1">Multi-pass membrane protein</topology>
    </subcellularLocation>
</comment>
<dbReference type="CDD" id="cd06854">
    <property type="entry name" value="GT_WbpL_WbcO_like"/>
    <property type="match status" value="1"/>
</dbReference>
<sequence>MPVMETSAAPLAWPFPVTTLPVAYLLTFACGWALSGAILWMLLKTGWAWSLATDVPNHRSLHTQPTPRVGGWGLVPVALTGMLAWAPALRGIAFLALCLAVISQIDDRRGLPARVRFAAHALAAVWVAYSATDVRWWALPLLVVALIWVMNLYNFMDGTDGLAGGMALFGFGSFAVAAASSDMPLAGTCFTLAGAALGFLIFNFPPARLFLGDAGSVPLGFFVGALGLAGWRAEAWNPVFPLLVFSPFLLDASTTLLKRILRGERFWEAHREHYYQRMIRMNWGRRRVLALWYASMLAASALALSLSLLSACPGSWIIGTAFWLFILLSAGITIDRYWKKFCQRDIPGALASRGKKRNV</sequence>
<feature type="transmembrane region" description="Helical" evidence="7">
    <location>
        <begin position="162"/>
        <end position="179"/>
    </location>
</feature>
<dbReference type="Proteomes" id="UP001082899">
    <property type="component" value="Unassembled WGS sequence"/>
</dbReference>
<name>A0ABT3ZLZ5_9BURK</name>
<keyword evidence="4 7" id="KW-0812">Transmembrane</keyword>
<evidence type="ECO:0000256" key="2">
    <source>
        <dbReference type="ARBA" id="ARBA00022475"/>
    </source>
</evidence>